<comment type="caution">
    <text evidence="2">The sequence shown here is derived from an EMBL/GenBank/DDBJ whole genome shotgun (WGS) entry which is preliminary data.</text>
</comment>
<evidence type="ECO:0000313" key="3">
    <source>
        <dbReference type="Proteomes" id="UP001341840"/>
    </source>
</evidence>
<dbReference type="Proteomes" id="UP001341840">
    <property type="component" value="Unassembled WGS sequence"/>
</dbReference>
<accession>A0ABU6V7M2</accession>
<evidence type="ECO:0000313" key="2">
    <source>
        <dbReference type="EMBL" id="MED6169665.1"/>
    </source>
</evidence>
<protein>
    <recommendedName>
        <fullName evidence="4">Aminotransferase-like plant mobile domain-containing protein</fullName>
    </recommendedName>
</protein>
<evidence type="ECO:0008006" key="4">
    <source>
        <dbReference type="Google" id="ProtNLM"/>
    </source>
</evidence>
<reference evidence="2 3" key="1">
    <citation type="journal article" date="2023" name="Plants (Basel)">
        <title>Bridging the Gap: Combining Genomics and Transcriptomics Approaches to Understand Stylosanthes scabra, an Orphan Legume from the Brazilian Caatinga.</title>
        <authorList>
            <person name="Ferreira-Neto J.R.C."/>
            <person name="da Silva M.D."/>
            <person name="Binneck E."/>
            <person name="de Melo N.F."/>
            <person name="da Silva R.H."/>
            <person name="de Melo A.L.T.M."/>
            <person name="Pandolfi V."/>
            <person name="Bustamante F.O."/>
            <person name="Brasileiro-Vidal A.C."/>
            <person name="Benko-Iseppon A.M."/>
        </authorList>
    </citation>
    <scope>NUCLEOTIDE SEQUENCE [LARGE SCALE GENOMIC DNA]</scope>
    <source>
        <tissue evidence="2">Leaves</tissue>
    </source>
</reference>
<feature type="region of interest" description="Disordered" evidence="1">
    <location>
        <begin position="212"/>
        <end position="275"/>
    </location>
</feature>
<proteinExistence type="predicted"/>
<name>A0ABU6V7M2_9FABA</name>
<sequence length="275" mass="30730">MWHGLWDSRHDHTFTVEEVQHPGPSADYFRRWFLAGKRYLAPADPFFLRPRMRFLPRHLIELLTRRIHIGLMMRLTTGVQTGVAWLARGPPLEIGSGSMRCWGMMFLRLAMLDECLRGAIVEEADEEVEQVAIQILLMVGRAAAKPISPRFQRTLQQIFTGDTVYRPYVDGSNGQVQVDLNKPASRPSQMFMTYAGTPPSAYMPEPYVVASEISPVPAPDDPAAHDRDGDEGAVPMGRGRRLWTLSGHSSSGCDQPACKDHNVRACSGRPDPCSS</sequence>
<dbReference type="EMBL" id="JASCZI010151116">
    <property type="protein sequence ID" value="MED6169665.1"/>
    <property type="molecule type" value="Genomic_DNA"/>
</dbReference>
<keyword evidence="3" id="KW-1185">Reference proteome</keyword>
<evidence type="ECO:0000256" key="1">
    <source>
        <dbReference type="SAM" id="MobiDB-lite"/>
    </source>
</evidence>
<gene>
    <name evidence="2" type="ORF">PIB30_023381</name>
</gene>
<organism evidence="2 3">
    <name type="scientific">Stylosanthes scabra</name>
    <dbReference type="NCBI Taxonomy" id="79078"/>
    <lineage>
        <taxon>Eukaryota</taxon>
        <taxon>Viridiplantae</taxon>
        <taxon>Streptophyta</taxon>
        <taxon>Embryophyta</taxon>
        <taxon>Tracheophyta</taxon>
        <taxon>Spermatophyta</taxon>
        <taxon>Magnoliopsida</taxon>
        <taxon>eudicotyledons</taxon>
        <taxon>Gunneridae</taxon>
        <taxon>Pentapetalae</taxon>
        <taxon>rosids</taxon>
        <taxon>fabids</taxon>
        <taxon>Fabales</taxon>
        <taxon>Fabaceae</taxon>
        <taxon>Papilionoideae</taxon>
        <taxon>50 kb inversion clade</taxon>
        <taxon>dalbergioids sensu lato</taxon>
        <taxon>Dalbergieae</taxon>
        <taxon>Pterocarpus clade</taxon>
        <taxon>Stylosanthes</taxon>
    </lineage>
</organism>